<protein>
    <submittedName>
        <fullName evidence="1">Uncharacterized protein</fullName>
    </submittedName>
</protein>
<keyword evidence="2" id="KW-1185">Reference proteome</keyword>
<evidence type="ECO:0000313" key="1">
    <source>
        <dbReference type="EnsemblPlants" id="HORVU.MOREX.r3.5HG0509440.1.CDS1"/>
    </source>
</evidence>
<name>A0A8I6YJS6_HORVV</name>
<reference evidence="1" key="2">
    <citation type="submission" date="2020-10" db="EMBL/GenBank/DDBJ databases">
        <authorList>
            <person name="Scholz U."/>
            <person name="Mascher M."/>
            <person name="Fiebig A."/>
        </authorList>
    </citation>
    <scope>NUCLEOTIDE SEQUENCE [LARGE SCALE GENOMIC DNA]</scope>
    <source>
        <strain evidence="1">cv. Morex</strain>
    </source>
</reference>
<dbReference type="Gramene" id="HORVU.MOREX.r3.5HG0509440.1">
    <property type="protein sequence ID" value="HORVU.MOREX.r3.5HG0509440.1.CDS1"/>
    <property type="gene ID" value="HORVU.MOREX.r3.5HG0509440"/>
</dbReference>
<dbReference type="AlphaFoldDB" id="A0A8I6YJS6"/>
<sequence length="142" mass="16438">MQYNGPTFQEPPTVPERRYPANVVVEASLRVWAFSHWRGSTELARGFLRAGFHHLPAGSLPMFNLVEQRPHANAPVVGLVVHFTNRFNAYYLLAKVYWCGCEFIAFTTYNIFTDFESIFPARNRMHSLPYYLGDNGLEEEQY</sequence>
<reference evidence="2" key="1">
    <citation type="journal article" date="2012" name="Nature">
        <title>A physical, genetic and functional sequence assembly of the barley genome.</title>
        <authorList>
            <consortium name="The International Barley Genome Sequencing Consortium"/>
            <person name="Mayer K.F."/>
            <person name="Waugh R."/>
            <person name="Brown J.W."/>
            <person name="Schulman A."/>
            <person name="Langridge P."/>
            <person name="Platzer M."/>
            <person name="Fincher G.B."/>
            <person name="Muehlbauer G.J."/>
            <person name="Sato K."/>
            <person name="Close T.J."/>
            <person name="Wise R.P."/>
            <person name="Stein N."/>
        </authorList>
    </citation>
    <scope>NUCLEOTIDE SEQUENCE [LARGE SCALE GENOMIC DNA]</scope>
    <source>
        <strain evidence="2">cv. Morex</strain>
    </source>
</reference>
<evidence type="ECO:0000313" key="2">
    <source>
        <dbReference type="Proteomes" id="UP000011116"/>
    </source>
</evidence>
<proteinExistence type="predicted"/>
<reference evidence="1" key="3">
    <citation type="submission" date="2022-01" db="UniProtKB">
        <authorList>
            <consortium name="EnsemblPlants"/>
        </authorList>
    </citation>
    <scope>IDENTIFICATION</scope>
    <source>
        <strain evidence="1">subsp. vulgare</strain>
    </source>
</reference>
<organism evidence="1 2">
    <name type="scientific">Hordeum vulgare subsp. vulgare</name>
    <name type="common">Domesticated barley</name>
    <dbReference type="NCBI Taxonomy" id="112509"/>
    <lineage>
        <taxon>Eukaryota</taxon>
        <taxon>Viridiplantae</taxon>
        <taxon>Streptophyta</taxon>
        <taxon>Embryophyta</taxon>
        <taxon>Tracheophyta</taxon>
        <taxon>Spermatophyta</taxon>
        <taxon>Magnoliopsida</taxon>
        <taxon>Liliopsida</taxon>
        <taxon>Poales</taxon>
        <taxon>Poaceae</taxon>
        <taxon>BOP clade</taxon>
        <taxon>Pooideae</taxon>
        <taxon>Triticodae</taxon>
        <taxon>Triticeae</taxon>
        <taxon>Hordeinae</taxon>
        <taxon>Hordeum</taxon>
    </lineage>
</organism>
<dbReference type="EnsemblPlants" id="HORVU.MOREX.r3.5HG0509440.1">
    <property type="protein sequence ID" value="HORVU.MOREX.r3.5HG0509440.1.CDS1"/>
    <property type="gene ID" value="HORVU.MOREX.r3.5HG0509440"/>
</dbReference>
<dbReference type="Proteomes" id="UP000011116">
    <property type="component" value="Chromosome 5H"/>
</dbReference>
<accession>A0A8I6YJS6</accession>